<dbReference type="EMBL" id="JALLKP010000002">
    <property type="protein sequence ID" value="KAK2196412.1"/>
    <property type="molecule type" value="Genomic_DNA"/>
</dbReference>
<accession>A0AAD9PL17</accession>
<proteinExistence type="predicted"/>
<reference evidence="2" key="1">
    <citation type="journal article" date="2023" name="Nat. Microbiol.">
        <title>Babesia duncani multi-omics identifies virulence factors and drug targets.</title>
        <authorList>
            <person name="Singh P."/>
            <person name="Lonardi S."/>
            <person name="Liang Q."/>
            <person name="Vydyam P."/>
            <person name="Khabirova E."/>
            <person name="Fang T."/>
            <person name="Gihaz S."/>
            <person name="Thekkiniath J."/>
            <person name="Munshi M."/>
            <person name="Abel S."/>
            <person name="Ciampossin L."/>
            <person name="Batugedara G."/>
            <person name="Gupta M."/>
            <person name="Lu X.M."/>
            <person name="Lenz T."/>
            <person name="Chakravarty S."/>
            <person name="Cornillot E."/>
            <person name="Hu Y."/>
            <person name="Ma W."/>
            <person name="Gonzalez L.M."/>
            <person name="Sanchez S."/>
            <person name="Estrada K."/>
            <person name="Sanchez-Flores A."/>
            <person name="Montero E."/>
            <person name="Harb O.S."/>
            <person name="Le Roch K.G."/>
            <person name="Mamoun C.B."/>
        </authorList>
    </citation>
    <scope>NUCLEOTIDE SEQUENCE</scope>
    <source>
        <strain evidence="2">WA1</strain>
    </source>
</reference>
<dbReference type="KEGG" id="bdw:94335956"/>
<evidence type="ECO:0000313" key="2">
    <source>
        <dbReference type="EMBL" id="KAK2196412.1"/>
    </source>
</evidence>
<feature type="compositionally biased region" description="Polar residues" evidence="1">
    <location>
        <begin position="1"/>
        <end position="12"/>
    </location>
</feature>
<gene>
    <name evidence="2" type="ORF">BdWA1_001658</name>
</gene>
<dbReference type="Proteomes" id="UP001214638">
    <property type="component" value="Unassembled WGS sequence"/>
</dbReference>
<evidence type="ECO:0000313" key="3">
    <source>
        <dbReference type="Proteomes" id="UP001214638"/>
    </source>
</evidence>
<evidence type="ECO:0000256" key="1">
    <source>
        <dbReference type="SAM" id="MobiDB-lite"/>
    </source>
</evidence>
<dbReference type="AlphaFoldDB" id="A0AAD9PL17"/>
<keyword evidence="3" id="KW-1185">Reference proteome</keyword>
<dbReference type="Gene3D" id="1.10.472.10">
    <property type="entry name" value="Cyclin-like"/>
    <property type="match status" value="1"/>
</dbReference>
<organism evidence="2 3">
    <name type="scientific">Babesia duncani</name>
    <dbReference type="NCBI Taxonomy" id="323732"/>
    <lineage>
        <taxon>Eukaryota</taxon>
        <taxon>Sar</taxon>
        <taxon>Alveolata</taxon>
        <taxon>Apicomplexa</taxon>
        <taxon>Aconoidasida</taxon>
        <taxon>Piroplasmida</taxon>
        <taxon>Babesiidae</taxon>
        <taxon>Babesia</taxon>
    </lineage>
</organism>
<name>A0AAD9PL17_9APIC</name>
<feature type="region of interest" description="Disordered" evidence="1">
    <location>
        <begin position="1"/>
        <end position="26"/>
    </location>
</feature>
<dbReference type="RefSeq" id="XP_067803254.1">
    <property type="nucleotide sequence ID" value="XM_067946690.1"/>
</dbReference>
<dbReference type="GeneID" id="94335956"/>
<protein>
    <submittedName>
        <fullName evidence="2">Uncharacterized protein</fullName>
    </submittedName>
</protein>
<sequence length="433" mass="49736">MLAYTVSANSKTDYSDESSDEPSQETVRIKDVIRQTHSLSDDELITRPTISSDDVFDYRNFLDHKEGGQIEKFFRAISSNDIMERSEDWGIDRSIYTRYSRSGFFADCAWADALHHGEYLDYPEMQTFAEIRMPLVFCIIFAARASRPNEIQKGIIPLSVNLLDRYISKNRQDTRRLMLIATTVEGVDGAYSLEEVVIYNLIAAACYFISDRYNGINNTSISVLLLQWEAACRLFMRTLSAAKFIFEDRKLASRVILEFMFDIYATIDYKLTVPFPSFMVQNLIVASKDLPYSQNPSAHNIYQLLAFILTRIAVVDDCFHRFPSSIIALSTYALLRKLAINDKVIRDNSKTWLVVDEQNVQVEQCMKLLAKTLVQYVDTDVLDALTQPVNVMNRRQDLFAFIFDEVHSIDIHQIAPVAMTIYNLLEEPNQQQG</sequence>
<comment type="caution">
    <text evidence="2">The sequence shown here is derived from an EMBL/GenBank/DDBJ whole genome shotgun (WGS) entry which is preliminary data.</text>
</comment>